<gene>
    <name evidence="2" type="ORF">BD289DRAFT_450447</name>
</gene>
<dbReference type="Pfam" id="PF00856">
    <property type="entry name" value="SET"/>
    <property type="match status" value="1"/>
</dbReference>
<evidence type="ECO:0000313" key="2">
    <source>
        <dbReference type="EMBL" id="PSR99195.1"/>
    </source>
</evidence>
<reference evidence="2 3" key="1">
    <citation type="journal article" date="2018" name="Mycol. Prog.">
        <title>Coniella lustricola, a new species from submerged detritus.</title>
        <authorList>
            <person name="Raudabaugh D.B."/>
            <person name="Iturriaga T."/>
            <person name="Carver A."/>
            <person name="Mondo S."/>
            <person name="Pangilinan J."/>
            <person name="Lipzen A."/>
            <person name="He G."/>
            <person name="Amirebrahimi M."/>
            <person name="Grigoriev I.V."/>
            <person name="Miller A.N."/>
        </authorList>
    </citation>
    <scope>NUCLEOTIDE SEQUENCE [LARGE SCALE GENOMIC DNA]</scope>
    <source>
        <strain evidence="2 3">B22-T-1</strain>
    </source>
</reference>
<dbReference type="PROSITE" id="PS50280">
    <property type="entry name" value="SET"/>
    <property type="match status" value="1"/>
</dbReference>
<evidence type="ECO:0000259" key="1">
    <source>
        <dbReference type="PROSITE" id="PS50280"/>
    </source>
</evidence>
<dbReference type="Proteomes" id="UP000241462">
    <property type="component" value="Unassembled WGS sequence"/>
</dbReference>
<dbReference type="EMBL" id="KZ678385">
    <property type="protein sequence ID" value="PSR99195.1"/>
    <property type="molecule type" value="Genomic_DNA"/>
</dbReference>
<accession>A0A2T3AIC7</accession>
<dbReference type="AlphaFoldDB" id="A0A2T3AIC7"/>
<feature type="domain" description="SET" evidence="1">
    <location>
        <begin position="29"/>
        <end position="219"/>
    </location>
</feature>
<evidence type="ECO:0000313" key="3">
    <source>
        <dbReference type="Proteomes" id="UP000241462"/>
    </source>
</evidence>
<dbReference type="PANTHER" id="PTHR47332">
    <property type="entry name" value="SET DOMAIN-CONTAINING PROTEIN 5"/>
    <property type="match status" value="1"/>
</dbReference>
<proteinExistence type="predicted"/>
<dbReference type="InterPro" id="IPR001214">
    <property type="entry name" value="SET_dom"/>
</dbReference>
<protein>
    <recommendedName>
        <fullName evidence="1">SET domain-containing protein</fullName>
    </recommendedName>
</protein>
<sequence length="219" mass="24661">MRTSPVGLRLQSQIRFGNFECEEHKSRGPPYQLLDSPGKGRGLFATKVISKDEAILEEKTILACGNEGPKGGWKFGPEDLQNFAGQLISLSPQLQTELFKLEGKQLLTPPLMNHYSRILNEHVYHSDGSQLSWRESLRLQDALRIFYTNAATLYEPDATWSNLRPAEQEVGDGLFLTFSRINHSCEPNAVWDTGHLWRRDAKHSEGGGSSVSVRSVVHW</sequence>
<keyword evidence="3" id="KW-1185">Reference proteome</keyword>
<dbReference type="Gene3D" id="2.170.270.10">
    <property type="entry name" value="SET domain"/>
    <property type="match status" value="1"/>
</dbReference>
<organism evidence="2 3">
    <name type="scientific">Coniella lustricola</name>
    <dbReference type="NCBI Taxonomy" id="2025994"/>
    <lineage>
        <taxon>Eukaryota</taxon>
        <taxon>Fungi</taxon>
        <taxon>Dikarya</taxon>
        <taxon>Ascomycota</taxon>
        <taxon>Pezizomycotina</taxon>
        <taxon>Sordariomycetes</taxon>
        <taxon>Sordariomycetidae</taxon>
        <taxon>Diaporthales</taxon>
        <taxon>Schizoparmaceae</taxon>
        <taxon>Coniella</taxon>
    </lineage>
</organism>
<dbReference type="InParanoid" id="A0A2T3AIC7"/>
<dbReference type="InterPro" id="IPR053185">
    <property type="entry name" value="SET_domain_protein"/>
</dbReference>
<dbReference type="OrthoDB" id="438641at2759"/>
<dbReference type="InterPro" id="IPR046341">
    <property type="entry name" value="SET_dom_sf"/>
</dbReference>
<name>A0A2T3AIC7_9PEZI</name>
<dbReference type="PANTHER" id="PTHR47332:SF4">
    <property type="entry name" value="SET DOMAIN-CONTAINING PROTEIN 5"/>
    <property type="match status" value="1"/>
</dbReference>
<dbReference type="SUPFAM" id="SSF82199">
    <property type="entry name" value="SET domain"/>
    <property type="match status" value="1"/>
</dbReference>